<evidence type="ECO:0000256" key="2">
    <source>
        <dbReference type="RuleBase" id="RU000363"/>
    </source>
</evidence>
<evidence type="ECO:0000313" key="4">
    <source>
        <dbReference type="Proteomes" id="UP001558652"/>
    </source>
</evidence>
<organism evidence="3 4">
    <name type="scientific">Ranatra chinensis</name>
    <dbReference type="NCBI Taxonomy" id="642074"/>
    <lineage>
        <taxon>Eukaryota</taxon>
        <taxon>Metazoa</taxon>
        <taxon>Ecdysozoa</taxon>
        <taxon>Arthropoda</taxon>
        <taxon>Hexapoda</taxon>
        <taxon>Insecta</taxon>
        <taxon>Pterygota</taxon>
        <taxon>Neoptera</taxon>
        <taxon>Paraneoptera</taxon>
        <taxon>Hemiptera</taxon>
        <taxon>Heteroptera</taxon>
        <taxon>Panheteroptera</taxon>
        <taxon>Nepomorpha</taxon>
        <taxon>Nepidae</taxon>
        <taxon>Ranatrinae</taxon>
        <taxon>Ranatra</taxon>
    </lineage>
</organism>
<dbReference type="Proteomes" id="UP001558652">
    <property type="component" value="Unassembled WGS sequence"/>
</dbReference>
<proteinExistence type="inferred from homology"/>
<evidence type="ECO:0000313" key="3">
    <source>
        <dbReference type="EMBL" id="KAL1131451.1"/>
    </source>
</evidence>
<protein>
    <recommendedName>
        <fullName evidence="5">Retinol dehydrogenase 11</fullName>
    </recommendedName>
</protein>
<dbReference type="PANTHER" id="PTHR43157:SF73">
    <property type="entry name" value="WW DOMAIN-CONTAINING OXIDOREDUCTASE-LIKE PROTEIN"/>
    <property type="match status" value="1"/>
</dbReference>
<keyword evidence="1" id="KW-0560">Oxidoreductase</keyword>
<comment type="caution">
    <text evidence="3">The sequence shown here is derived from an EMBL/GenBank/DDBJ whole genome shotgun (WGS) entry which is preliminary data.</text>
</comment>
<dbReference type="GO" id="GO:0016491">
    <property type="term" value="F:oxidoreductase activity"/>
    <property type="evidence" value="ECO:0007669"/>
    <property type="project" value="UniProtKB-KW"/>
</dbReference>
<dbReference type="Gene3D" id="3.40.50.720">
    <property type="entry name" value="NAD(P)-binding Rossmann-like Domain"/>
    <property type="match status" value="1"/>
</dbReference>
<dbReference type="InterPro" id="IPR036291">
    <property type="entry name" value="NAD(P)-bd_dom_sf"/>
</dbReference>
<dbReference type="PRINTS" id="PR00080">
    <property type="entry name" value="SDRFAMILY"/>
</dbReference>
<name>A0ABD0YJT6_9HEMI</name>
<reference evidence="3 4" key="1">
    <citation type="submission" date="2024-07" db="EMBL/GenBank/DDBJ databases">
        <title>Chromosome-level genome assembly of the water stick insect Ranatra chinensis (Heteroptera: Nepidae).</title>
        <authorList>
            <person name="Liu X."/>
        </authorList>
    </citation>
    <scope>NUCLEOTIDE SEQUENCE [LARGE SCALE GENOMIC DNA]</scope>
    <source>
        <strain evidence="3">Cailab_2021Rc</strain>
        <tissue evidence="3">Muscle</tissue>
    </source>
</reference>
<dbReference type="EMBL" id="JBFDAA010000006">
    <property type="protein sequence ID" value="KAL1131451.1"/>
    <property type="molecule type" value="Genomic_DNA"/>
</dbReference>
<dbReference type="AlphaFoldDB" id="A0ABD0YJT6"/>
<dbReference type="PANTHER" id="PTHR43157">
    <property type="entry name" value="PHOSPHATIDYLINOSITOL-GLYCAN BIOSYNTHESIS CLASS F PROTEIN-RELATED"/>
    <property type="match status" value="1"/>
</dbReference>
<gene>
    <name evidence="3" type="ORF">AAG570_011068</name>
</gene>
<evidence type="ECO:0000256" key="1">
    <source>
        <dbReference type="ARBA" id="ARBA00023002"/>
    </source>
</evidence>
<dbReference type="InterPro" id="IPR002347">
    <property type="entry name" value="SDR_fam"/>
</dbReference>
<dbReference type="Pfam" id="PF00106">
    <property type="entry name" value="adh_short"/>
    <property type="match status" value="1"/>
</dbReference>
<keyword evidence="4" id="KW-1185">Reference proteome</keyword>
<dbReference type="SUPFAM" id="SSF51735">
    <property type="entry name" value="NAD(P)-binding Rossmann-fold domains"/>
    <property type="match status" value="1"/>
</dbReference>
<accession>A0ABD0YJT6</accession>
<comment type="similarity">
    <text evidence="2">Belongs to the short-chain dehydrogenases/reductases (SDR) family.</text>
</comment>
<dbReference type="PRINTS" id="PR00081">
    <property type="entry name" value="GDHRDH"/>
</dbReference>
<evidence type="ECO:0008006" key="5">
    <source>
        <dbReference type="Google" id="ProtNLM"/>
    </source>
</evidence>
<sequence>MGWFWNGRCRSLARLDGKTAIITGANTGIGKVTARDFLTRGARVILACRDTAKAEEACREIQEAEVNAKGGSLVVKHLDLSSFASVRIFADEILEEEQALHLLVNNAGVMMCPKMLTEDGYELHFATNHLGHFLLTLKLLPLLVKSAPSRVVNVSSMAHILANSMKFDDINLDKGYKPVTAYARSKLANILFTKELARRLEGKGVNVYSLHPGVVNTELTRHVDTAFFPGSRWLYHAVGSWLMKSPVQGAQTTIFCSVDEQTADQSGLYYE</sequence>